<name>A0A1B9DYS4_9FLAO</name>
<gene>
    <name evidence="1" type="ORF">LPBF_09390</name>
</gene>
<protein>
    <submittedName>
        <fullName evidence="1">Ribonuclease Z</fullName>
    </submittedName>
</protein>
<proteinExistence type="predicted"/>
<dbReference type="EMBL" id="LVEP01000036">
    <property type="protein sequence ID" value="OCB74817.1"/>
    <property type="molecule type" value="Genomic_DNA"/>
</dbReference>
<evidence type="ECO:0000313" key="2">
    <source>
        <dbReference type="Proteomes" id="UP000093510"/>
    </source>
</evidence>
<comment type="caution">
    <text evidence="1">The sequence shown here is derived from an EMBL/GenBank/DDBJ whole genome shotgun (WGS) entry which is preliminary data.</text>
</comment>
<accession>A0A1B9DYS4</accession>
<keyword evidence="2" id="KW-1185">Reference proteome</keyword>
<sequence>MKVDHKAHAVILKDTQGDLASFILKVTQQYKTFEKQNITIDLLSYKALNNTDLELFLPLAEQHTNAQKSFVIVADAIDFNAVTEALIVVPSLLEAHDIIEMDEITRDLGF</sequence>
<dbReference type="RefSeq" id="WP_066335548.1">
    <property type="nucleotide sequence ID" value="NZ_CP017688.1"/>
</dbReference>
<organism evidence="1 2">
    <name type="scientific">Flavobacterium crassostreae</name>
    <dbReference type="NCBI Taxonomy" id="1763534"/>
    <lineage>
        <taxon>Bacteria</taxon>
        <taxon>Pseudomonadati</taxon>
        <taxon>Bacteroidota</taxon>
        <taxon>Flavobacteriia</taxon>
        <taxon>Flavobacteriales</taxon>
        <taxon>Flavobacteriaceae</taxon>
        <taxon>Flavobacterium</taxon>
    </lineage>
</organism>
<dbReference type="Proteomes" id="UP000093510">
    <property type="component" value="Unassembled WGS sequence"/>
</dbReference>
<dbReference type="STRING" id="1763534.GCA_001831475_02247"/>
<reference evidence="1 2" key="1">
    <citation type="submission" date="2016-03" db="EMBL/GenBank/DDBJ databases">
        <authorList>
            <person name="Ploux O."/>
        </authorList>
    </citation>
    <scope>NUCLEOTIDE SEQUENCE [LARGE SCALE GENOMIC DNA]</scope>
    <source>
        <strain evidence="1 2">LPB0076</strain>
    </source>
</reference>
<dbReference type="AlphaFoldDB" id="A0A1B9DYS4"/>
<dbReference type="OrthoDB" id="1442602at2"/>
<evidence type="ECO:0000313" key="1">
    <source>
        <dbReference type="EMBL" id="OCB74817.1"/>
    </source>
</evidence>